<evidence type="ECO:0000259" key="7">
    <source>
        <dbReference type="Pfam" id="PF04129"/>
    </source>
</evidence>
<dbReference type="Proteomes" id="UP001201163">
    <property type="component" value="Unassembled WGS sequence"/>
</dbReference>
<evidence type="ECO:0000313" key="10">
    <source>
        <dbReference type="Proteomes" id="UP001201163"/>
    </source>
</evidence>
<protein>
    <submittedName>
        <fullName evidence="9">Vacuolar sorting protein</fullName>
    </submittedName>
</protein>
<evidence type="ECO:0000256" key="6">
    <source>
        <dbReference type="SAM" id="MobiDB-lite"/>
    </source>
</evidence>
<dbReference type="PANTHER" id="PTHR14190:SF7">
    <property type="entry name" value="VACUOLAR PROTEIN SORTING-ASSOCIATED PROTEIN 52 HOMOLOG"/>
    <property type="match status" value="1"/>
</dbReference>
<reference evidence="9" key="1">
    <citation type="submission" date="2022-01" db="EMBL/GenBank/DDBJ databases">
        <title>Comparative genomics reveals a dynamic genome evolution in the ectomycorrhizal milk-cap (Lactarius) mushrooms.</title>
        <authorList>
            <consortium name="DOE Joint Genome Institute"/>
            <person name="Lebreton A."/>
            <person name="Tang N."/>
            <person name="Kuo A."/>
            <person name="LaButti K."/>
            <person name="Drula E."/>
            <person name="Barry K."/>
            <person name="Clum A."/>
            <person name="Lipzen A."/>
            <person name="Mousain D."/>
            <person name="Ng V."/>
            <person name="Wang R."/>
            <person name="Wang X."/>
            <person name="Dai Y."/>
            <person name="Henrissat B."/>
            <person name="Grigoriev I.V."/>
            <person name="Guerin-Laguette A."/>
            <person name="Yu F."/>
            <person name="Martin F.M."/>
        </authorList>
    </citation>
    <scope>NUCLEOTIDE SEQUENCE</scope>
    <source>
        <strain evidence="9">QP</strain>
    </source>
</reference>
<dbReference type="Pfam" id="PF04129">
    <property type="entry name" value="Vps52_CC"/>
    <property type="match status" value="1"/>
</dbReference>
<dbReference type="InterPro" id="IPR048319">
    <property type="entry name" value="Vps52_CC"/>
</dbReference>
<evidence type="ECO:0000313" key="9">
    <source>
        <dbReference type="EMBL" id="KAH8999219.1"/>
    </source>
</evidence>
<keyword evidence="3" id="KW-0813">Transport</keyword>
<dbReference type="GO" id="GO:0032456">
    <property type="term" value="P:endocytic recycling"/>
    <property type="evidence" value="ECO:0007669"/>
    <property type="project" value="TreeGrafter"/>
</dbReference>
<dbReference type="GO" id="GO:0019905">
    <property type="term" value="F:syntaxin binding"/>
    <property type="evidence" value="ECO:0007669"/>
    <property type="project" value="TreeGrafter"/>
</dbReference>
<comment type="caution">
    <text evidence="9">The sequence shown here is derived from an EMBL/GenBank/DDBJ whole genome shotgun (WGS) entry which is preliminary data.</text>
</comment>
<feature type="region of interest" description="Disordered" evidence="6">
    <location>
        <begin position="335"/>
        <end position="376"/>
    </location>
</feature>
<keyword evidence="4" id="KW-0653">Protein transport</keyword>
<evidence type="ECO:0000256" key="5">
    <source>
        <dbReference type="ARBA" id="ARBA00023034"/>
    </source>
</evidence>
<evidence type="ECO:0000256" key="2">
    <source>
        <dbReference type="ARBA" id="ARBA00008180"/>
    </source>
</evidence>
<dbReference type="AlphaFoldDB" id="A0AAD4LQZ5"/>
<feature type="domain" description="Vps52 coiled-coil" evidence="7">
    <location>
        <begin position="29"/>
        <end position="192"/>
    </location>
</feature>
<evidence type="ECO:0000256" key="1">
    <source>
        <dbReference type="ARBA" id="ARBA00004601"/>
    </source>
</evidence>
<comment type="subcellular location">
    <subcellularLocation>
        <location evidence="1">Golgi apparatus</location>
        <location evidence="1">trans-Golgi network</location>
    </subcellularLocation>
</comment>
<dbReference type="GO" id="GO:0042147">
    <property type="term" value="P:retrograde transport, endosome to Golgi"/>
    <property type="evidence" value="ECO:0007669"/>
    <property type="project" value="TreeGrafter"/>
</dbReference>
<evidence type="ECO:0000256" key="3">
    <source>
        <dbReference type="ARBA" id="ARBA00022448"/>
    </source>
</evidence>
<comment type="similarity">
    <text evidence="2">Belongs to the VPS52 family.</text>
</comment>
<keyword evidence="10" id="KW-1185">Reference proteome</keyword>
<dbReference type="GO" id="GO:0000938">
    <property type="term" value="C:GARP complex"/>
    <property type="evidence" value="ECO:0007669"/>
    <property type="project" value="TreeGrafter"/>
</dbReference>
<accession>A0AAD4LQZ5</accession>
<evidence type="ECO:0000256" key="4">
    <source>
        <dbReference type="ARBA" id="ARBA00022927"/>
    </source>
</evidence>
<name>A0AAD4LQZ5_9AGAM</name>
<gene>
    <name evidence="9" type="ORF">EDB92DRAFT_941483</name>
</gene>
<evidence type="ECO:0000259" key="8">
    <source>
        <dbReference type="Pfam" id="PF20655"/>
    </source>
</evidence>
<dbReference type="GO" id="GO:0015031">
    <property type="term" value="P:protein transport"/>
    <property type="evidence" value="ECO:0007669"/>
    <property type="project" value="UniProtKB-KW"/>
</dbReference>
<dbReference type="PANTHER" id="PTHR14190">
    <property type="entry name" value="SUPPRESSOR OF ACTIN MUTATIONS 2/VACUOLAR PROTEIN SORTING 52"/>
    <property type="match status" value="1"/>
</dbReference>
<feature type="compositionally biased region" description="Polar residues" evidence="6">
    <location>
        <begin position="361"/>
        <end position="375"/>
    </location>
</feature>
<keyword evidence="5" id="KW-0333">Golgi apparatus</keyword>
<organism evidence="9 10">
    <name type="scientific">Lactarius akahatsu</name>
    <dbReference type="NCBI Taxonomy" id="416441"/>
    <lineage>
        <taxon>Eukaryota</taxon>
        <taxon>Fungi</taxon>
        <taxon>Dikarya</taxon>
        <taxon>Basidiomycota</taxon>
        <taxon>Agaricomycotina</taxon>
        <taxon>Agaricomycetes</taxon>
        <taxon>Russulales</taxon>
        <taxon>Russulaceae</taxon>
        <taxon>Lactarius</taxon>
    </lineage>
</organism>
<feature type="domain" description="Vps52 C-terminal" evidence="8">
    <location>
        <begin position="382"/>
        <end position="558"/>
    </location>
</feature>
<dbReference type="EMBL" id="JAKELL010000004">
    <property type="protein sequence ID" value="KAH8999219.1"/>
    <property type="molecule type" value="Genomic_DNA"/>
</dbReference>
<dbReference type="GO" id="GO:0006896">
    <property type="term" value="P:Golgi to vacuole transport"/>
    <property type="evidence" value="ECO:0007669"/>
    <property type="project" value="TreeGrafter"/>
</dbReference>
<dbReference type="Pfam" id="PF20655">
    <property type="entry name" value="Vps52_C"/>
    <property type="match status" value="1"/>
</dbReference>
<dbReference type="GO" id="GO:0005829">
    <property type="term" value="C:cytosol"/>
    <property type="evidence" value="ECO:0007669"/>
    <property type="project" value="GOC"/>
</dbReference>
<sequence>MLKELSADVAECSLNPSETVSFRSRAKEFVELHEQVQTGLGLLDSLESFLSTFQRDLSAVSGQISDLQSRSRDIEGRLKSRKKIEKPLASLISDVTLSPGVVNTILDTDVGESWLHTISDFELRLEGLKVRGRVRAARDLGEVAEGLRIVAATKIRAFFLALLQPIRASMTTNMHVVQTTVFLKYRPLYTFLMRHAPNVATELQKAYVAIARTYYETGFRRYMRSLGWVKGRTTEKDPGLVSALDGPEKQTEAHLERLRHARIEGPGATLTYMADDKLYKEDVEALLRSALLVLMDNGTSEYVFVTTFFAPEPSPPPPDTPQVVSSHLFSPTSLSATLPGDDAVSNPATDVVPETPKQRTESVFSNESLRPSPQLSKEDQTALNAIWKQIMDPALDHTKAFAQAALEPLPPVIPLLIMIRLTEEVMGEVQKRGCQPLETFLFGLRLQMWPLFQKSMTVQIEGLKTVAEGAAGGYFRRATSTSDATITTICRRYVVLFLCLVMLTEQNEETMIFSNLLRLRQELTKLIETHTDKISEASARARARSAAYEQLLQGLSRAFRAAPNHSRAQTELVYWREKEEGARNQSFSRPQ</sequence>
<dbReference type="InterPro" id="IPR007258">
    <property type="entry name" value="Vps52"/>
</dbReference>
<proteinExistence type="inferred from homology"/>
<dbReference type="InterPro" id="IPR048361">
    <property type="entry name" value="Vps52_C"/>
</dbReference>